<evidence type="ECO:0008006" key="5">
    <source>
        <dbReference type="Google" id="ProtNLM"/>
    </source>
</evidence>
<keyword evidence="2" id="KW-1133">Transmembrane helix</keyword>
<gene>
    <name evidence="3" type="ORF">ACFPH6_22880</name>
</gene>
<organism evidence="3 4">
    <name type="scientific">Streptomyces xiangluensis</name>
    <dbReference type="NCBI Taxonomy" id="2665720"/>
    <lineage>
        <taxon>Bacteria</taxon>
        <taxon>Bacillati</taxon>
        <taxon>Actinomycetota</taxon>
        <taxon>Actinomycetes</taxon>
        <taxon>Kitasatosporales</taxon>
        <taxon>Streptomycetaceae</taxon>
        <taxon>Streptomyces</taxon>
    </lineage>
</organism>
<evidence type="ECO:0000313" key="4">
    <source>
        <dbReference type="Proteomes" id="UP001596012"/>
    </source>
</evidence>
<feature type="transmembrane region" description="Helical" evidence="2">
    <location>
        <begin position="68"/>
        <end position="86"/>
    </location>
</feature>
<reference evidence="4" key="1">
    <citation type="journal article" date="2019" name="Int. J. Syst. Evol. Microbiol.">
        <title>The Global Catalogue of Microorganisms (GCM) 10K type strain sequencing project: providing services to taxonomists for standard genome sequencing and annotation.</title>
        <authorList>
            <consortium name="The Broad Institute Genomics Platform"/>
            <consortium name="The Broad Institute Genome Sequencing Center for Infectious Disease"/>
            <person name="Wu L."/>
            <person name="Ma J."/>
        </authorList>
    </citation>
    <scope>NUCLEOTIDE SEQUENCE [LARGE SCALE GENOMIC DNA]</scope>
    <source>
        <strain evidence="4">DT43</strain>
    </source>
</reference>
<proteinExistence type="predicted"/>
<dbReference type="RefSeq" id="WP_386344586.1">
    <property type="nucleotide sequence ID" value="NZ_JBHSFG010000037.1"/>
</dbReference>
<feature type="transmembrane region" description="Helical" evidence="2">
    <location>
        <begin position="43"/>
        <end position="61"/>
    </location>
</feature>
<comment type="caution">
    <text evidence="3">The sequence shown here is derived from an EMBL/GenBank/DDBJ whole genome shotgun (WGS) entry which is preliminary data.</text>
</comment>
<dbReference type="Proteomes" id="UP001596012">
    <property type="component" value="Unassembled WGS sequence"/>
</dbReference>
<evidence type="ECO:0000256" key="2">
    <source>
        <dbReference type="SAM" id="Phobius"/>
    </source>
</evidence>
<accession>A0ABV8YQ06</accession>
<evidence type="ECO:0000313" key="3">
    <source>
        <dbReference type="EMBL" id="MFC4467337.1"/>
    </source>
</evidence>
<keyword evidence="4" id="KW-1185">Reference proteome</keyword>
<feature type="transmembrane region" description="Helical" evidence="2">
    <location>
        <begin position="16"/>
        <end position="37"/>
    </location>
</feature>
<evidence type="ECO:0000256" key="1">
    <source>
        <dbReference type="SAM" id="MobiDB-lite"/>
    </source>
</evidence>
<feature type="transmembrane region" description="Helical" evidence="2">
    <location>
        <begin position="121"/>
        <end position="139"/>
    </location>
</feature>
<feature type="compositionally biased region" description="Pro residues" evidence="1">
    <location>
        <begin position="210"/>
        <end position="220"/>
    </location>
</feature>
<protein>
    <recommendedName>
        <fullName evidence="5">MFS transporter</fullName>
    </recommendedName>
</protein>
<name>A0ABV8YQ06_9ACTN</name>
<keyword evidence="2" id="KW-0472">Membrane</keyword>
<sequence>MPQPVTTTASRAPLPALRAVVFAVVGTVLGMSAHHLLAEGPVPWAQGAVAAGALFGLGLVGTRRPRSLATVVACSVVAQAGLHLWLTLTVHEGHAAATTMGHHGTDTGDTHAAWHERLHDSLAMTMAHTLVAVLVAVLLHRADATCWSLAHGGLSTALDAMRPRLTAVRTLLAGRSTAAMGLKVPFPAPQEPERPPPRGPVLAHALVRRGPPPTRPALVN</sequence>
<dbReference type="EMBL" id="JBHSFG010000037">
    <property type="protein sequence ID" value="MFC4467337.1"/>
    <property type="molecule type" value="Genomic_DNA"/>
</dbReference>
<keyword evidence="2" id="KW-0812">Transmembrane</keyword>
<feature type="region of interest" description="Disordered" evidence="1">
    <location>
        <begin position="186"/>
        <end position="220"/>
    </location>
</feature>